<accession>A0A915IM07</accession>
<evidence type="ECO:0000313" key="2">
    <source>
        <dbReference type="WBParaSite" id="nRc.2.0.1.t14845-RA"/>
    </source>
</evidence>
<reference evidence="2" key="1">
    <citation type="submission" date="2022-11" db="UniProtKB">
        <authorList>
            <consortium name="WormBaseParasite"/>
        </authorList>
    </citation>
    <scope>IDENTIFICATION</scope>
</reference>
<sequence>MERCHKNDDDNESTAPRLYDKFSSLINSSSRFDRLGQLLFFVSFKMSDSQLQSYSRSRDVKIWFLGSGWLFKIKRRKHPL</sequence>
<name>A0A915IM07_ROMCU</name>
<dbReference type="WBParaSite" id="nRc.2.0.1.t14845-RA">
    <property type="protein sequence ID" value="nRc.2.0.1.t14845-RA"/>
    <property type="gene ID" value="nRc.2.0.1.g14845"/>
</dbReference>
<dbReference type="Proteomes" id="UP000887565">
    <property type="component" value="Unplaced"/>
</dbReference>
<evidence type="ECO:0000313" key="1">
    <source>
        <dbReference type="Proteomes" id="UP000887565"/>
    </source>
</evidence>
<keyword evidence="1" id="KW-1185">Reference proteome</keyword>
<dbReference type="AlphaFoldDB" id="A0A915IM07"/>
<organism evidence="1 2">
    <name type="scientific">Romanomermis culicivorax</name>
    <name type="common">Nematode worm</name>
    <dbReference type="NCBI Taxonomy" id="13658"/>
    <lineage>
        <taxon>Eukaryota</taxon>
        <taxon>Metazoa</taxon>
        <taxon>Ecdysozoa</taxon>
        <taxon>Nematoda</taxon>
        <taxon>Enoplea</taxon>
        <taxon>Dorylaimia</taxon>
        <taxon>Mermithida</taxon>
        <taxon>Mermithoidea</taxon>
        <taxon>Mermithidae</taxon>
        <taxon>Romanomermis</taxon>
    </lineage>
</organism>
<proteinExistence type="predicted"/>
<protein>
    <submittedName>
        <fullName evidence="2">Uncharacterized protein</fullName>
    </submittedName>
</protein>